<keyword evidence="2" id="KW-1185">Reference proteome</keyword>
<evidence type="ECO:0000313" key="2">
    <source>
        <dbReference type="Proteomes" id="UP000472270"/>
    </source>
</evidence>
<accession>A0A673FWV6</accession>
<dbReference type="Gene3D" id="2.60.40.790">
    <property type="match status" value="1"/>
</dbReference>
<organism evidence="1 2">
    <name type="scientific">Sinocyclocheilus rhinocerous</name>
    <dbReference type="NCBI Taxonomy" id="307959"/>
    <lineage>
        <taxon>Eukaryota</taxon>
        <taxon>Metazoa</taxon>
        <taxon>Chordata</taxon>
        <taxon>Craniata</taxon>
        <taxon>Vertebrata</taxon>
        <taxon>Euteleostomi</taxon>
        <taxon>Actinopterygii</taxon>
        <taxon>Neopterygii</taxon>
        <taxon>Teleostei</taxon>
        <taxon>Ostariophysi</taxon>
        <taxon>Cypriniformes</taxon>
        <taxon>Cyprinidae</taxon>
        <taxon>Cyprininae</taxon>
        <taxon>Sinocyclocheilus</taxon>
    </lineage>
</organism>
<name>A0A673FWV6_9TELE</name>
<dbReference type="Proteomes" id="UP000472270">
    <property type="component" value="Unassembled WGS sequence"/>
</dbReference>
<reference evidence="1" key="2">
    <citation type="submission" date="2025-09" db="UniProtKB">
        <authorList>
            <consortium name="Ensembl"/>
        </authorList>
    </citation>
    <scope>IDENTIFICATION</scope>
</reference>
<sequence>EVKMPKIVRPENWCEHEEHWYDRKKYVTINFVVQNPKDVQVDIQDTKIILSCKDDSREKVFDRTINVLIRKKDPAKPAWLLVNWRDWEHEEEDGMAEYEQYMDMLNEMKTNGEPPAMDDLDDLVSI</sequence>
<dbReference type="InterPro" id="IPR008978">
    <property type="entry name" value="HSP20-like_chaperone"/>
</dbReference>
<dbReference type="SUPFAM" id="SSF49764">
    <property type="entry name" value="HSP20-like chaperones"/>
    <property type="match status" value="1"/>
</dbReference>
<proteinExistence type="predicted"/>
<evidence type="ECO:0000313" key="1">
    <source>
        <dbReference type="Ensembl" id="ENSSRHP00000004633.1"/>
    </source>
</evidence>
<dbReference type="Ensembl" id="ENSSRHT00000004796.1">
    <property type="protein sequence ID" value="ENSSRHP00000004633.1"/>
    <property type="gene ID" value="ENSSRHG00000003045.1"/>
</dbReference>
<dbReference type="AlphaFoldDB" id="A0A673FWV6"/>
<protein>
    <submittedName>
        <fullName evidence="1">Si:ch211-131k2.3</fullName>
    </submittedName>
</protein>
<reference evidence="1" key="1">
    <citation type="submission" date="2025-08" db="UniProtKB">
        <authorList>
            <consortium name="Ensembl"/>
        </authorList>
    </citation>
    <scope>IDENTIFICATION</scope>
</reference>